<dbReference type="InterPro" id="IPR057253">
    <property type="entry name" value="CoiA-like_N"/>
</dbReference>
<feature type="domain" description="Competence protein CoiA-like N-terminal" evidence="2">
    <location>
        <begin position="16"/>
        <end position="51"/>
    </location>
</feature>
<evidence type="ECO:0000259" key="2">
    <source>
        <dbReference type="Pfam" id="PF25164"/>
    </source>
</evidence>
<proteinExistence type="predicted"/>
<dbReference type="PIRSF" id="PIRSF007487">
    <property type="entry name" value="Competence-induced_CoiA_bac"/>
    <property type="match status" value="1"/>
</dbReference>
<dbReference type="InterPro" id="IPR021176">
    <property type="entry name" value="Competence-induced_CoiA"/>
</dbReference>
<keyword evidence="4" id="KW-1185">Reference proteome</keyword>
<dbReference type="Pfam" id="PF25164">
    <property type="entry name" value="CoiA_N"/>
    <property type="match status" value="1"/>
</dbReference>
<protein>
    <submittedName>
        <fullName evidence="3">Competence protein CoiA</fullName>
    </submittedName>
</protein>
<dbReference type="EMBL" id="JBHSSD010000006">
    <property type="protein sequence ID" value="MFC6163273.1"/>
    <property type="molecule type" value="Genomic_DNA"/>
</dbReference>
<dbReference type="Pfam" id="PF06054">
    <property type="entry name" value="CoiA_nuc"/>
    <property type="match status" value="1"/>
</dbReference>
<evidence type="ECO:0000313" key="3">
    <source>
        <dbReference type="EMBL" id="MFC6163273.1"/>
    </source>
</evidence>
<dbReference type="Proteomes" id="UP001596253">
    <property type="component" value="Unassembled WGS sequence"/>
</dbReference>
<sequence length="360" mass="40847">MAQDQQNHLILAADATRQAKYHCPGCQSAVRLKRGRVMAAHFAHQTAACQTFSEGETAEHLLGKQQLAAWFQASGYTVQIEAALPALHQRPDVLVQQGSQPPLALEFQCSPLSVTRLAERTQGYRQHGYRVLWVLGSPYQVSGRLRAHAKALKFLQYSPQWGCYLVFWDVTGLQLQLDLNLLSCDGDPLYLQRHYFPAQRVAVAELLQYRPSLTRPTVVADHYQAYQRRLTLGRLGQQPQVVTLQRFCYQHGGTLATMPNWVYPMMAKVPILAGPYLSWYLHVFVRLQSEPAVVSTRRLQQLLQTELAPLVAPVSCLQGLAHLQQQLVHDFLTELVTRQVMTAVPAGWRLNSQLLRWKRH</sequence>
<feature type="domain" description="Competence protein CoiA nuclease-like" evidence="1">
    <location>
        <begin position="56"/>
        <end position="209"/>
    </location>
</feature>
<gene>
    <name evidence="3" type="ORF">ACFP3T_01135</name>
</gene>
<name>A0ABW1R0H1_9LACO</name>
<dbReference type="InterPro" id="IPR010330">
    <property type="entry name" value="CoiA_nuc"/>
</dbReference>
<evidence type="ECO:0000313" key="4">
    <source>
        <dbReference type="Proteomes" id="UP001596253"/>
    </source>
</evidence>
<organism evidence="3 4">
    <name type="scientific">Lactiplantibacillus dongliensis</name>
    <dbReference type="NCBI Taxonomy" id="2559919"/>
    <lineage>
        <taxon>Bacteria</taxon>
        <taxon>Bacillati</taxon>
        <taxon>Bacillota</taxon>
        <taxon>Bacilli</taxon>
        <taxon>Lactobacillales</taxon>
        <taxon>Lactobacillaceae</taxon>
        <taxon>Lactiplantibacillus</taxon>
    </lineage>
</organism>
<dbReference type="RefSeq" id="WP_223877320.1">
    <property type="nucleotide sequence ID" value="NZ_BJDK01000018.1"/>
</dbReference>
<comment type="caution">
    <text evidence="3">The sequence shown here is derived from an EMBL/GenBank/DDBJ whole genome shotgun (WGS) entry which is preliminary data.</text>
</comment>
<evidence type="ECO:0000259" key="1">
    <source>
        <dbReference type="Pfam" id="PF06054"/>
    </source>
</evidence>
<accession>A0ABW1R0H1</accession>
<reference evidence="4" key="1">
    <citation type="journal article" date="2019" name="Int. J. Syst. Evol. Microbiol.">
        <title>The Global Catalogue of Microorganisms (GCM) 10K type strain sequencing project: providing services to taxonomists for standard genome sequencing and annotation.</title>
        <authorList>
            <consortium name="The Broad Institute Genomics Platform"/>
            <consortium name="The Broad Institute Genome Sequencing Center for Infectious Disease"/>
            <person name="Wu L."/>
            <person name="Ma J."/>
        </authorList>
    </citation>
    <scope>NUCLEOTIDE SEQUENCE [LARGE SCALE GENOMIC DNA]</scope>
    <source>
        <strain evidence="4">CCM 8932</strain>
    </source>
</reference>